<evidence type="ECO:0000313" key="3">
    <source>
        <dbReference type="EMBL" id="WVZ78314.1"/>
    </source>
</evidence>
<gene>
    <name evidence="3" type="ORF">U9M48_026050</name>
</gene>
<evidence type="ECO:0000256" key="1">
    <source>
        <dbReference type="ARBA" id="ARBA00007319"/>
    </source>
</evidence>
<protein>
    <recommendedName>
        <fullName evidence="5">F-box domain-containing protein</fullName>
    </recommendedName>
</protein>
<dbReference type="EMBL" id="CP144749">
    <property type="protein sequence ID" value="WVZ78314.1"/>
    <property type="molecule type" value="Genomic_DNA"/>
</dbReference>
<dbReference type="PANTHER" id="PTHR10804">
    <property type="entry name" value="PROTEASE FAMILY M24 METHIONYL AMINOPEPTIDASE, AMINOPEPTIDASE P"/>
    <property type="match status" value="1"/>
</dbReference>
<feature type="compositionally biased region" description="Low complexity" evidence="2">
    <location>
        <begin position="1"/>
        <end position="15"/>
    </location>
</feature>
<dbReference type="PANTHER" id="PTHR10804:SF11">
    <property type="entry name" value="PROLIFERATION-ASSOCIATED PROTEIN 2G4"/>
    <property type="match status" value="1"/>
</dbReference>
<organism evidence="3 4">
    <name type="scientific">Paspalum notatum var. saurae</name>
    <dbReference type="NCBI Taxonomy" id="547442"/>
    <lineage>
        <taxon>Eukaryota</taxon>
        <taxon>Viridiplantae</taxon>
        <taxon>Streptophyta</taxon>
        <taxon>Embryophyta</taxon>
        <taxon>Tracheophyta</taxon>
        <taxon>Spermatophyta</taxon>
        <taxon>Magnoliopsida</taxon>
        <taxon>Liliopsida</taxon>
        <taxon>Poales</taxon>
        <taxon>Poaceae</taxon>
        <taxon>PACMAD clade</taxon>
        <taxon>Panicoideae</taxon>
        <taxon>Andropogonodae</taxon>
        <taxon>Paspaleae</taxon>
        <taxon>Paspalinae</taxon>
        <taxon>Paspalum</taxon>
    </lineage>
</organism>
<evidence type="ECO:0000256" key="2">
    <source>
        <dbReference type="SAM" id="MobiDB-lite"/>
    </source>
</evidence>
<feature type="compositionally biased region" description="Low complexity" evidence="2">
    <location>
        <begin position="23"/>
        <end position="34"/>
    </location>
</feature>
<dbReference type="InterPro" id="IPR036005">
    <property type="entry name" value="Creatinase/aminopeptidase-like"/>
</dbReference>
<dbReference type="Gene3D" id="3.90.230.10">
    <property type="entry name" value="Creatinase/methionine aminopeptidase superfamily"/>
    <property type="match status" value="2"/>
</dbReference>
<name>A0AAQ3TQ40_PASNO</name>
<reference evidence="3 4" key="1">
    <citation type="submission" date="2024-02" db="EMBL/GenBank/DDBJ databases">
        <title>High-quality chromosome-scale genome assembly of Pensacola bahiagrass (Paspalum notatum Flugge var. saurae).</title>
        <authorList>
            <person name="Vega J.M."/>
            <person name="Podio M."/>
            <person name="Orjuela J."/>
            <person name="Siena L.A."/>
            <person name="Pessino S.C."/>
            <person name="Combes M.C."/>
            <person name="Mariac C."/>
            <person name="Albertini E."/>
            <person name="Pupilli F."/>
            <person name="Ortiz J.P.A."/>
            <person name="Leblanc O."/>
        </authorList>
    </citation>
    <scope>NUCLEOTIDE SEQUENCE [LARGE SCALE GENOMIC DNA]</scope>
    <source>
        <strain evidence="3">R1</strain>
        <tissue evidence="3">Leaf</tissue>
    </source>
</reference>
<feature type="region of interest" description="Disordered" evidence="2">
    <location>
        <begin position="1"/>
        <end position="131"/>
    </location>
</feature>
<comment type="similarity">
    <text evidence="1">Belongs to the peptidase M24 family.</text>
</comment>
<dbReference type="Proteomes" id="UP001341281">
    <property type="component" value="Chromosome 05"/>
</dbReference>
<dbReference type="InterPro" id="IPR047113">
    <property type="entry name" value="PA2G4/ARX1"/>
</dbReference>
<accession>A0AAQ3TQ40</accession>
<feature type="compositionally biased region" description="Low complexity" evidence="2">
    <location>
        <begin position="53"/>
        <end position="70"/>
    </location>
</feature>
<dbReference type="SUPFAM" id="SSF55920">
    <property type="entry name" value="Creatinase/aminopeptidase"/>
    <property type="match status" value="1"/>
</dbReference>
<dbReference type="SUPFAM" id="SSF81383">
    <property type="entry name" value="F-box domain"/>
    <property type="match status" value="1"/>
</dbReference>
<keyword evidence="4" id="KW-1185">Reference proteome</keyword>
<evidence type="ECO:0000313" key="4">
    <source>
        <dbReference type="Proteomes" id="UP001341281"/>
    </source>
</evidence>
<dbReference type="AlphaFoldDB" id="A0AAQ3TQ40"/>
<evidence type="ECO:0008006" key="5">
    <source>
        <dbReference type="Google" id="ProtNLM"/>
    </source>
</evidence>
<sequence length="858" mass="95383">MKCSPPRVSAAAAAPRSRRPPARARAAARAAAAPAAPPPEPPPPPPRLRRPPARLLAEPAPPSVASCAAVRGRREGERRTAGGRGQTRRLPPHFPLPVESQAPSLPNPNPLGLSAPAPPLQPPRQAFAMSGEEVREEKEPDLSSGLVLMKYQAAARILDDAMRVIVSECKPKARIVQLCEEGDSYIKKETSRVYKRTEEKGLAFPTCVDMACQIDGFIAVLGHTHVVTNGPVMGRAADVLAAADTAAEVAMRLAAPGSKKKDVTEAIQKVAVSYDCRLLGDVHCHRMKKSAIHGNKFVPSADTKVDDAEFEENEVYAIDITMSSGEGKPQLLDEKQTTIYNSLAIMVVRKGVHMRALDYDTDRSALVHLLDDNCLEAYPVLHEKPGDHVAHIKFTALLRPNGSEIITSHPLQVIQSTESFEDNADIKEWLSLPINGGGRRKKAEIRARAPGFAGNAPAELLHEVFTHLEPWWFFRCSSVVKNWHKVITCKDLLKLRHERQRPRPIILHVTRDDKLHNSSDVLSFKLETFDLQSQQSCLIAKFSGATATKKYSFQMASCFKVHESCRGVLLMSFHEHLYLCNPMTRCWARFDYVHRAGEMLCLYHHQETKDYRILRKEDDIANGSSTYSVIKLDSERNLLIKRQVCQRHLDFVVDPAPVQVGDCVYWVHVLKGGNFLISVFNATREKLGSIHPPQLTLRQVVTSTELLEVNGQLAASVAWGSAQTTALEGPSSIELWKYKNSTWEFNLRVELPSSIKDISDSYVQFGLGDAGWKGFITDGDGNTLVHVASFVVWCDKNGSVKKVVKGDNHAQQLIMLPLMLKESLLPHCKLPRRYDIENLEPPFFENLTSSDTILRSRH</sequence>
<proteinExistence type="inferred from homology"/>
<feature type="compositionally biased region" description="Pro residues" evidence="2">
    <location>
        <begin position="35"/>
        <end position="46"/>
    </location>
</feature>
<dbReference type="InterPro" id="IPR036047">
    <property type="entry name" value="F-box-like_dom_sf"/>
</dbReference>